<sequence>MRTKYIAGLSLIGMGAGFVITLFLPEHPIVNLLQGGFEAGLVGGFADWFAVTALFRHPLGIPIPHTSLLLKNRDKISRSLISALENELLNRDSIVTKLKQFQPMKAAGAALTRMAAKRANRTGLLRFLHAMTEKLPLADLAPHLQRIVVEAIRRVDAGPLAEKAVRTVVRERMDEQAFDYALRQGAEWIAKPETGHMLGAMALQKISEARVGGFMGFAVQAFAGFMSEDKLGPMIQQLLLSNIRDLLDPGNANREKLLGEIRAQLTRAAEDEALLARGKAWVIGKAEQPDGTDFVREQLEALRASLLSAIEREIENGGRKVVQALRFVVRKLQAEPEWVERTEKKILDFAADTVEANHYRIGLLIKDNLDKMNDKELVAMLEEKVGGDLQWIRVNGALCGFLIGLVLSLIQGLG</sequence>
<keyword evidence="3" id="KW-1185">Reference proteome</keyword>
<gene>
    <name evidence="2" type="ORF">ACFO1S_28030</name>
</gene>
<evidence type="ECO:0000313" key="3">
    <source>
        <dbReference type="Proteomes" id="UP001595755"/>
    </source>
</evidence>
<reference evidence="3" key="1">
    <citation type="journal article" date="2019" name="Int. J. Syst. Evol. Microbiol.">
        <title>The Global Catalogue of Microorganisms (GCM) 10K type strain sequencing project: providing services to taxonomists for standard genome sequencing and annotation.</title>
        <authorList>
            <consortium name="The Broad Institute Genomics Platform"/>
            <consortium name="The Broad Institute Genome Sequencing Center for Infectious Disease"/>
            <person name="Wu L."/>
            <person name="Ma J."/>
        </authorList>
    </citation>
    <scope>NUCLEOTIDE SEQUENCE [LARGE SCALE GENOMIC DNA]</scope>
    <source>
        <strain evidence="3">CGMCC 4.1641</strain>
    </source>
</reference>
<dbReference type="EMBL" id="JBHSED010000074">
    <property type="protein sequence ID" value="MFC4307280.1"/>
    <property type="molecule type" value="Genomic_DNA"/>
</dbReference>
<protein>
    <submittedName>
        <fullName evidence="2">DUF445 domain-containing protein</fullName>
    </submittedName>
</protein>
<dbReference type="Pfam" id="PF04286">
    <property type="entry name" value="DUF445"/>
    <property type="match status" value="1"/>
</dbReference>
<dbReference type="PANTHER" id="PTHR38442:SF1">
    <property type="entry name" value="INNER MEMBRANE PROTEIN"/>
    <property type="match status" value="1"/>
</dbReference>
<keyword evidence="1" id="KW-1133">Transmembrane helix</keyword>
<keyword evidence="1" id="KW-0812">Transmembrane</keyword>
<dbReference type="RefSeq" id="WP_204603016.1">
    <property type="nucleotide sequence ID" value="NZ_JBHSED010000074.1"/>
</dbReference>
<organism evidence="2 3">
    <name type="scientific">Cohnella boryungensis</name>
    <dbReference type="NCBI Taxonomy" id="768479"/>
    <lineage>
        <taxon>Bacteria</taxon>
        <taxon>Bacillati</taxon>
        <taxon>Bacillota</taxon>
        <taxon>Bacilli</taxon>
        <taxon>Bacillales</taxon>
        <taxon>Paenibacillaceae</taxon>
        <taxon>Cohnella</taxon>
    </lineage>
</organism>
<evidence type="ECO:0000313" key="2">
    <source>
        <dbReference type="EMBL" id="MFC4307280.1"/>
    </source>
</evidence>
<feature type="transmembrane region" description="Helical" evidence="1">
    <location>
        <begin position="6"/>
        <end position="24"/>
    </location>
</feature>
<evidence type="ECO:0000256" key="1">
    <source>
        <dbReference type="SAM" id="Phobius"/>
    </source>
</evidence>
<keyword evidence="1" id="KW-0472">Membrane</keyword>
<dbReference type="Proteomes" id="UP001595755">
    <property type="component" value="Unassembled WGS sequence"/>
</dbReference>
<accession>A0ABV8SJ46</accession>
<dbReference type="PANTHER" id="PTHR38442">
    <property type="entry name" value="INNER MEMBRANE PROTEIN-RELATED"/>
    <property type="match status" value="1"/>
</dbReference>
<name>A0ABV8SJ46_9BACL</name>
<comment type="caution">
    <text evidence="2">The sequence shown here is derived from an EMBL/GenBank/DDBJ whole genome shotgun (WGS) entry which is preliminary data.</text>
</comment>
<dbReference type="InterPro" id="IPR007383">
    <property type="entry name" value="DUF445"/>
</dbReference>
<proteinExistence type="predicted"/>